<keyword evidence="7" id="KW-0813">Transport</keyword>
<dbReference type="AlphaFoldDB" id="A0A5M6C248"/>
<evidence type="ECO:0000313" key="18">
    <source>
        <dbReference type="EMBL" id="WWD19782.1"/>
    </source>
</evidence>
<evidence type="ECO:0000256" key="13">
    <source>
        <dbReference type="ARBA" id="ARBA00023034"/>
    </source>
</evidence>
<dbReference type="PROSITE" id="PS51914">
    <property type="entry name" value="MRH"/>
    <property type="match status" value="1"/>
</dbReference>
<keyword evidence="19" id="KW-1185">Reference proteome</keyword>
<evidence type="ECO:0000256" key="17">
    <source>
        <dbReference type="ARBA" id="ARBA00023329"/>
    </source>
</evidence>
<dbReference type="InterPro" id="IPR044865">
    <property type="entry name" value="MRH_dom"/>
</dbReference>
<dbReference type="GO" id="GO:0000139">
    <property type="term" value="C:Golgi membrane"/>
    <property type="evidence" value="ECO:0007669"/>
    <property type="project" value="UniProtKB-SubCell"/>
</dbReference>
<keyword evidence="12" id="KW-0072">Autophagy</keyword>
<proteinExistence type="inferred from homology"/>
<dbReference type="Gene3D" id="2.70.130.10">
    <property type="entry name" value="Mannose-6-phosphate receptor binding domain"/>
    <property type="match status" value="1"/>
</dbReference>
<evidence type="ECO:0000256" key="5">
    <source>
        <dbReference type="ARBA" id="ARBA00005363"/>
    </source>
</evidence>
<keyword evidence="10" id="KW-0653">Protein transport</keyword>
<reference evidence="18" key="2">
    <citation type="submission" date="2024-01" db="EMBL/GenBank/DDBJ databases">
        <title>Comparative genomics of Cryptococcus and Kwoniella reveals pathogenesis evolution and contrasting modes of karyotype evolution via chromosome fusion or intercentromeric recombination.</title>
        <authorList>
            <person name="Coelho M.A."/>
            <person name="David-Palma M."/>
            <person name="Shea T."/>
            <person name="Bowers K."/>
            <person name="McGinley-Smith S."/>
            <person name="Mohammad A.W."/>
            <person name="Gnirke A."/>
            <person name="Yurkov A.M."/>
            <person name="Nowrousian M."/>
            <person name="Sun S."/>
            <person name="Cuomo C.A."/>
            <person name="Heitman J."/>
        </authorList>
    </citation>
    <scope>NUCLEOTIDE SEQUENCE</scope>
    <source>
        <strain evidence="18">CBS 12478</strain>
    </source>
</reference>
<evidence type="ECO:0000256" key="11">
    <source>
        <dbReference type="ARBA" id="ARBA00022989"/>
    </source>
</evidence>
<dbReference type="RefSeq" id="XP_031861618.1">
    <property type="nucleotide sequence ID" value="XM_032004016.1"/>
</dbReference>
<dbReference type="GO" id="GO:0015031">
    <property type="term" value="P:protein transport"/>
    <property type="evidence" value="ECO:0007669"/>
    <property type="project" value="UniProtKB-KW"/>
</dbReference>
<dbReference type="GO" id="GO:0006914">
    <property type="term" value="P:autophagy"/>
    <property type="evidence" value="ECO:0007669"/>
    <property type="project" value="UniProtKB-KW"/>
</dbReference>
<evidence type="ECO:0000256" key="8">
    <source>
        <dbReference type="ARBA" id="ARBA00022692"/>
    </source>
</evidence>
<evidence type="ECO:0000256" key="15">
    <source>
        <dbReference type="ARBA" id="ARBA00023136"/>
    </source>
</evidence>
<dbReference type="GO" id="GO:0031966">
    <property type="term" value="C:mitochondrial membrane"/>
    <property type="evidence" value="ECO:0007669"/>
    <property type="project" value="UniProtKB-SubCell"/>
</dbReference>
<evidence type="ECO:0000256" key="6">
    <source>
        <dbReference type="ARBA" id="ARBA00013776"/>
    </source>
</evidence>
<evidence type="ECO:0000256" key="9">
    <source>
        <dbReference type="ARBA" id="ARBA00022729"/>
    </source>
</evidence>
<evidence type="ECO:0000256" key="7">
    <source>
        <dbReference type="ARBA" id="ARBA00022448"/>
    </source>
</evidence>
<comment type="similarity">
    <text evidence="5">Belongs to the ATG27 family.</text>
</comment>
<evidence type="ECO:0000256" key="1">
    <source>
        <dbReference type="ARBA" id="ARBA00004304"/>
    </source>
</evidence>
<reference evidence="18" key="1">
    <citation type="submission" date="2017-08" db="EMBL/GenBank/DDBJ databases">
        <authorList>
            <person name="Cuomo C."/>
            <person name="Billmyre B."/>
            <person name="Heitman J."/>
        </authorList>
    </citation>
    <scope>NUCLEOTIDE SEQUENCE</scope>
    <source>
        <strain evidence="18">CBS 12478</strain>
    </source>
</reference>
<dbReference type="GO" id="GO:0034045">
    <property type="term" value="C:phagophore assembly site membrane"/>
    <property type="evidence" value="ECO:0007669"/>
    <property type="project" value="UniProtKB-SubCell"/>
</dbReference>
<dbReference type="GO" id="GO:0030659">
    <property type="term" value="C:cytoplasmic vesicle membrane"/>
    <property type="evidence" value="ECO:0007669"/>
    <property type="project" value="UniProtKB-SubCell"/>
</dbReference>
<dbReference type="SUPFAM" id="SSF50911">
    <property type="entry name" value="Mannose 6-phosphate receptor domain"/>
    <property type="match status" value="1"/>
</dbReference>
<keyword evidence="8" id="KW-0812">Transmembrane</keyword>
<evidence type="ECO:0000256" key="10">
    <source>
        <dbReference type="ARBA" id="ARBA00022927"/>
    </source>
</evidence>
<dbReference type="KEGG" id="ksn:43588147"/>
<dbReference type="OrthoDB" id="29460at2759"/>
<dbReference type="InterPro" id="IPR018939">
    <property type="entry name" value="Autophagy-rel_prot_27"/>
</dbReference>
<organism evidence="18 19">
    <name type="scientific">Kwoniella shandongensis</name>
    <dbReference type="NCBI Taxonomy" id="1734106"/>
    <lineage>
        <taxon>Eukaryota</taxon>
        <taxon>Fungi</taxon>
        <taxon>Dikarya</taxon>
        <taxon>Basidiomycota</taxon>
        <taxon>Agaricomycotina</taxon>
        <taxon>Tremellomycetes</taxon>
        <taxon>Tremellales</taxon>
        <taxon>Cryptococcaceae</taxon>
        <taxon>Kwoniella</taxon>
    </lineage>
</organism>
<keyword evidence="16" id="KW-1015">Disulfide bond</keyword>
<name>A0A5M6C248_9TREE</name>
<gene>
    <name evidence="18" type="ORF">CI109_104246</name>
</gene>
<sequence>MRLHSLTLLAPLLLSLPSTYSFSCSLSPSSIPYDLSPLTGVRETSRVSETPPTTSEAKVFMELCKEGGLGKEDGLSDEDQCPSNTRVCVKLTNHKPSSSEPDRITAVIPIWTTDIPDEDVFTTPMGKNGEEGLKIYVNGPEYAGVRQHLNLSLICDPKSDTPQPTLVSFTAGLLSLEWATPDACPRNGDGDTPISDGGSGSGESGTGGSGGGFFAFLRFVFWLAVIALVLYFAIGIFYNHQQYSARGWDLIPHRDFWREVPVLLQDLFSHVFAGLRGGSSGGGRGGYSSLG</sequence>
<evidence type="ECO:0000256" key="4">
    <source>
        <dbReference type="ARBA" id="ARBA00004614"/>
    </source>
</evidence>
<evidence type="ECO:0000256" key="16">
    <source>
        <dbReference type="ARBA" id="ARBA00023157"/>
    </source>
</evidence>
<dbReference type="Pfam" id="PF09451">
    <property type="entry name" value="ATG27"/>
    <property type="match status" value="1"/>
</dbReference>
<keyword evidence="15" id="KW-0472">Membrane</keyword>
<accession>A0A5M6C248</accession>
<evidence type="ECO:0000256" key="14">
    <source>
        <dbReference type="ARBA" id="ARBA00023128"/>
    </source>
</evidence>
<dbReference type="InterPro" id="IPR009011">
    <property type="entry name" value="Man6P_isomerase_rcpt-bd_dom_sf"/>
</dbReference>
<evidence type="ECO:0000256" key="3">
    <source>
        <dbReference type="ARBA" id="ARBA00004472"/>
    </source>
</evidence>
<keyword evidence="14" id="KW-0496">Mitochondrion</keyword>
<evidence type="ECO:0000313" key="19">
    <source>
        <dbReference type="Proteomes" id="UP000322225"/>
    </source>
</evidence>
<dbReference type="EMBL" id="CP144057">
    <property type="protein sequence ID" value="WWD19782.1"/>
    <property type="molecule type" value="Genomic_DNA"/>
</dbReference>
<protein>
    <recommendedName>
        <fullName evidence="6">Autophagy-related protein 27</fullName>
    </recommendedName>
</protein>
<evidence type="ECO:0000256" key="12">
    <source>
        <dbReference type="ARBA" id="ARBA00023006"/>
    </source>
</evidence>
<evidence type="ECO:0000256" key="2">
    <source>
        <dbReference type="ARBA" id="ARBA00004358"/>
    </source>
</evidence>
<comment type="subcellular location">
    <subcellularLocation>
        <location evidence="2">Cytoplasmic vesicle membrane</location>
        <topology evidence="2">Single-pass type I membrane protein</topology>
    </subcellularLocation>
    <subcellularLocation>
        <location evidence="4">Golgi apparatus membrane</location>
        <topology evidence="4">Single-pass type I membrane protein</topology>
    </subcellularLocation>
    <subcellularLocation>
        <location evidence="1">Mitochondrion membrane</location>
        <topology evidence="1">Single-pass membrane protein</topology>
    </subcellularLocation>
    <subcellularLocation>
        <location evidence="3">Preautophagosomal structure membrane</location>
        <topology evidence="3">Single-pass type I membrane protein</topology>
    </subcellularLocation>
</comment>
<keyword evidence="9" id="KW-0732">Signal</keyword>
<dbReference type="GeneID" id="43588147"/>
<keyword evidence="13" id="KW-0333">Golgi apparatus</keyword>
<keyword evidence="17" id="KW-0968">Cytoplasmic vesicle</keyword>
<dbReference type="PANTHER" id="PTHR15071">
    <property type="entry name" value="MANNOSE-6-PHOSPHATE RECEPTOR FAMILY MEMBER"/>
    <property type="match status" value="1"/>
</dbReference>
<keyword evidence="11" id="KW-1133">Transmembrane helix</keyword>
<dbReference type="Proteomes" id="UP000322225">
    <property type="component" value="Chromosome 7"/>
</dbReference>
<dbReference type="PANTHER" id="PTHR15071:SF13">
    <property type="entry name" value="AUTOPHAGY-RELATED PROTEIN 27"/>
    <property type="match status" value="1"/>
</dbReference>